<keyword evidence="3" id="KW-1185">Reference proteome</keyword>
<dbReference type="OrthoDB" id="2830640at2759"/>
<keyword evidence="1" id="KW-0812">Transmembrane</keyword>
<reference evidence="2 3" key="1">
    <citation type="journal article" date="2018" name="Front. Microbiol.">
        <title>Genome-Wide Analysis of Corynespora cassiicola Leaf Fall Disease Putative Effectors.</title>
        <authorList>
            <person name="Lopez D."/>
            <person name="Ribeiro S."/>
            <person name="Label P."/>
            <person name="Fumanal B."/>
            <person name="Venisse J.S."/>
            <person name="Kohler A."/>
            <person name="de Oliveira R.R."/>
            <person name="Labutti K."/>
            <person name="Lipzen A."/>
            <person name="Lail K."/>
            <person name="Bauer D."/>
            <person name="Ohm R.A."/>
            <person name="Barry K.W."/>
            <person name="Spatafora J."/>
            <person name="Grigoriev I.V."/>
            <person name="Martin F.M."/>
            <person name="Pujade-Renaud V."/>
        </authorList>
    </citation>
    <scope>NUCLEOTIDE SEQUENCE [LARGE SCALE GENOMIC DNA]</scope>
    <source>
        <strain evidence="2 3">Philippines</strain>
    </source>
</reference>
<gene>
    <name evidence="2" type="ORF">BS50DRAFT_572008</name>
</gene>
<evidence type="ECO:0008006" key="4">
    <source>
        <dbReference type="Google" id="ProtNLM"/>
    </source>
</evidence>
<keyword evidence="1" id="KW-1133">Transmembrane helix</keyword>
<dbReference type="Proteomes" id="UP000240883">
    <property type="component" value="Unassembled WGS sequence"/>
</dbReference>
<evidence type="ECO:0000313" key="3">
    <source>
        <dbReference type="Proteomes" id="UP000240883"/>
    </source>
</evidence>
<evidence type="ECO:0000313" key="2">
    <source>
        <dbReference type="EMBL" id="PSN68830.1"/>
    </source>
</evidence>
<accession>A0A2T2NTV4</accession>
<feature type="transmembrane region" description="Helical" evidence="1">
    <location>
        <begin position="432"/>
        <end position="454"/>
    </location>
</feature>
<sequence>MDRKRKDSPLPIFAICPRFTRFIALQNLPGRDSNDSGLICQRLAKRSGEPSLGALHKATTDDWLQHANKSNTPQAGLQRANTFAPLHQRPLLDNVETHLRSTRGRRGVRTLPFSRNTFENIAQKFHLHGSIARVISRADVPVFTCDKVNMSQPAYVCNFRTSNAWDADFALSLTHFPSKCLTFAIVFGCTSSVEREIITRLATLRSEVAHPLLLPAILAEIERARHARLVDDIVDQVENIILETDVQINGLDGSRGDEAEKRAKRKRSVYLDIAYLRNGLVSWNSQLTRMLQHCRNLSQEYSGLHINPQVPQRPWQRCKEFESKATLEEYYYCEKNDLISAEMRDYWHRKEPISEWTTQKSSASLMSRDVLRNVGEKIEGGIISLRDEYDDKIRDCTMRVDGMTMATQWAHGETNLEIALATNKDSRHMRSIALVTMIFLPGTFFASMFSMTFFDWSGDNRSPIVSGWLWIYFLFTLVFTAMTIGVWYYIVIFRPAKQRPKADEEQSPIKKPIRLGPTHSKPRFWKRLSIFKRNPWRKWRKWRKGSSAGSPPMEDTTMYRRSNYLEPPTTLNTRPLIINRHHHVQSQVYSEPITML</sequence>
<dbReference type="STRING" id="1448308.A0A2T2NTV4"/>
<name>A0A2T2NTV4_CORCC</name>
<dbReference type="EMBL" id="KZ678133">
    <property type="protein sequence ID" value="PSN68830.1"/>
    <property type="molecule type" value="Genomic_DNA"/>
</dbReference>
<evidence type="ECO:0000256" key="1">
    <source>
        <dbReference type="SAM" id="Phobius"/>
    </source>
</evidence>
<organism evidence="2 3">
    <name type="scientific">Corynespora cassiicola Philippines</name>
    <dbReference type="NCBI Taxonomy" id="1448308"/>
    <lineage>
        <taxon>Eukaryota</taxon>
        <taxon>Fungi</taxon>
        <taxon>Dikarya</taxon>
        <taxon>Ascomycota</taxon>
        <taxon>Pezizomycotina</taxon>
        <taxon>Dothideomycetes</taxon>
        <taxon>Pleosporomycetidae</taxon>
        <taxon>Pleosporales</taxon>
        <taxon>Corynesporascaceae</taxon>
        <taxon>Corynespora</taxon>
    </lineage>
</organism>
<dbReference type="Gene3D" id="1.20.58.340">
    <property type="entry name" value="Magnesium transport protein CorA, transmembrane region"/>
    <property type="match status" value="1"/>
</dbReference>
<feature type="transmembrane region" description="Helical" evidence="1">
    <location>
        <begin position="469"/>
        <end position="491"/>
    </location>
</feature>
<dbReference type="AlphaFoldDB" id="A0A2T2NTV4"/>
<proteinExistence type="predicted"/>
<protein>
    <recommendedName>
        <fullName evidence="4">Cora-domain-containing protein</fullName>
    </recommendedName>
</protein>
<keyword evidence="1" id="KW-0472">Membrane</keyword>